<dbReference type="InterPro" id="IPR035906">
    <property type="entry name" value="MetI-like_sf"/>
</dbReference>
<comment type="subcellular location">
    <subcellularLocation>
        <location evidence="6">Cell membrane</location>
        <topology evidence="6">Multi-pass membrane protein</topology>
    </subcellularLocation>
    <subcellularLocation>
        <location evidence="1">Membrane</location>
        <topology evidence="1">Multi-pass membrane protein</topology>
    </subcellularLocation>
</comment>
<keyword evidence="2 6" id="KW-0813">Transport</keyword>
<evidence type="ECO:0000256" key="3">
    <source>
        <dbReference type="ARBA" id="ARBA00022692"/>
    </source>
</evidence>
<dbReference type="EMBL" id="JACHHG010000001">
    <property type="protein sequence ID" value="MBB6096929.1"/>
    <property type="molecule type" value="Genomic_DNA"/>
</dbReference>
<feature type="transmembrane region" description="Helical" evidence="6">
    <location>
        <begin position="65"/>
        <end position="87"/>
    </location>
</feature>
<protein>
    <submittedName>
        <fullName evidence="8">Osmoprotectant transport system permease protein</fullName>
    </submittedName>
</protein>
<keyword evidence="4 6" id="KW-1133">Transmembrane helix</keyword>
<dbReference type="InterPro" id="IPR000515">
    <property type="entry name" value="MetI-like"/>
</dbReference>
<proteinExistence type="inferred from homology"/>
<name>A0A841HXG0_9DEIO</name>
<dbReference type="Proteomes" id="UP000569951">
    <property type="component" value="Unassembled WGS sequence"/>
</dbReference>
<dbReference type="RefSeq" id="WP_183983836.1">
    <property type="nucleotide sequence ID" value="NZ_JACHHG010000001.1"/>
</dbReference>
<dbReference type="Gene3D" id="1.10.3720.10">
    <property type="entry name" value="MetI-like"/>
    <property type="match status" value="1"/>
</dbReference>
<dbReference type="SUPFAM" id="SSF161098">
    <property type="entry name" value="MetI-like"/>
    <property type="match status" value="1"/>
</dbReference>
<dbReference type="GO" id="GO:0055085">
    <property type="term" value="P:transmembrane transport"/>
    <property type="evidence" value="ECO:0007669"/>
    <property type="project" value="InterPro"/>
</dbReference>
<reference evidence="8 9" key="1">
    <citation type="submission" date="2020-08" db="EMBL/GenBank/DDBJ databases">
        <title>Genomic Encyclopedia of Type Strains, Phase IV (KMG-IV): sequencing the most valuable type-strain genomes for metagenomic binning, comparative biology and taxonomic classification.</title>
        <authorList>
            <person name="Goeker M."/>
        </authorList>
    </citation>
    <scope>NUCLEOTIDE SEQUENCE [LARGE SCALE GENOMIC DNA]</scope>
    <source>
        <strain evidence="8 9">DSM 21458</strain>
    </source>
</reference>
<organism evidence="8 9">
    <name type="scientific">Deinobacterium chartae</name>
    <dbReference type="NCBI Taxonomy" id="521158"/>
    <lineage>
        <taxon>Bacteria</taxon>
        <taxon>Thermotogati</taxon>
        <taxon>Deinococcota</taxon>
        <taxon>Deinococci</taxon>
        <taxon>Deinococcales</taxon>
        <taxon>Deinococcaceae</taxon>
        <taxon>Deinobacterium</taxon>
    </lineage>
</organism>
<evidence type="ECO:0000256" key="6">
    <source>
        <dbReference type="RuleBase" id="RU363032"/>
    </source>
</evidence>
<sequence length="252" mass="25657">MTAATLARRSPARRPLRYAAALLWTALLLTALFSPLLETLLRPLAPDPSRVLDPSGTLWELTLTHLYLVGLAGLLTVLAGVPLAVFVTRPGNAAFLELTQTLVGLGQTVPTLALLALAVPALGFGTGPALLGLWLYGLVPVVGNAVAGLRGVDPSITDAARGMGMTPAQVLLRVELPLALPVLLAGIRTSLVVNVGTATIGAALGAGGLGAPIINGLSAQNTAYVLEGAVASALLALWLDSLLELLAPPEAS</sequence>
<dbReference type="Pfam" id="PF00528">
    <property type="entry name" value="BPD_transp_1"/>
    <property type="match status" value="1"/>
</dbReference>
<comment type="similarity">
    <text evidence="6">Belongs to the binding-protein-dependent transport system permease family.</text>
</comment>
<keyword evidence="9" id="KW-1185">Reference proteome</keyword>
<dbReference type="PANTHER" id="PTHR30177">
    <property type="entry name" value="GLYCINE BETAINE/L-PROLINE TRANSPORT SYSTEM PERMEASE PROTEIN PROW"/>
    <property type="match status" value="1"/>
</dbReference>
<feature type="domain" description="ABC transmembrane type-1" evidence="7">
    <location>
        <begin position="62"/>
        <end position="247"/>
    </location>
</feature>
<evidence type="ECO:0000313" key="8">
    <source>
        <dbReference type="EMBL" id="MBB6096929.1"/>
    </source>
</evidence>
<keyword evidence="5 6" id="KW-0472">Membrane</keyword>
<evidence type="ECO:0000256" key="4">
    <source>
        <dbReference type="ARBA" id="ARBA00022989"/>
    </source>
</evidence>
<feature type="transmembrane region" description="Helical" evidence="6">
    <location>
        <begin position="129"/>
        <end position="149"/>
    </location>
</feature>
<feature type="transmembrane region" description="Helical" evidence="6">
    <location>
        <begin position="99"/>
        <end position="123"/>
    </location>
</feature>
<evidence type="ECO:0000256" key="5">
    <source>
        <dbReference type="ARBA" id="ARBA00023136"/>
    </source>
</evidence>
<dbReference type="PROSITE" id="PS50928">
    <property type="entry name" value="ABC_TM1"/>
    <property type="match status" value="1"/>
</dbReference>
<keyword evidence="3 6" id="KW-0812">Transmembrane</keyword>
<evidence type="ECO:0000313" key="9">
    <source>
        <dbReference type="Proteomes" id="UP000569951"/>
    </source>
</evidence>
<feature type="transmembrane region" description="Helical" evidence="6">
    <location>
        <begin position="170"/>
        <end position="187"/>
    </location>
</feature>
<evidence type="ECO:0000259" key="7">
    <source>
        <dbReference type="PROSITE" id="PS50928"/>
    </source>
</evidence>
<evidence type="ECO:0000256" key="2">
    <source>
        <dbReference type="ARBA" id="ARBA00022448"/>
    </source>
</evidence>
<dbReference type="InterPro" id="IPR051204">
    <property type="entry name" value="ABC_transp_perm/SBD"/>
</dbReference>
<evidence type="ECO:0000256" key="1">
    <source>
        <dbReference type="ARBA" id="ARBA00004141"/>
    </source>
</evidence>
<dbReference type="AlphaFoldDB" id="A0A841HXG0"/>
<accession>A0A841HXG0</accession>
<dbReference type="GO" id="GO:0005886">
    <property type="term" value="C:plasma membrane"/>
    <property type="evidence" value="ECO:0007669"/>
    <property type="project" value="UniProtKB-SubCell"/>
</dbReference>
<feature type="transmembrane region" description="Helical" evidence="6">
    <location>
        <begin position="193"/>
        <end position="214"/>
    </location>
</feature>
<dbReference type="FunFam" id="1.10.3720.10:FF:000001">
    <property type="entry name" value="Glycine betaine ABC transporter, permease"/>
    <property type="match status" value="1"/>
</dbReference>
<comment type="caution">
    <text evidence="8">The sequence shown here is derived from an EMBL/GenBank/DDBJ whole genome shotgun (WGS) entry which is preliminary data.</text>
</comment>
<gene>
    <name evidence="8" type="ORF">HNR42_000341</name>
</gene>